<evidence type="ECO:0000256" key="4">
    <source>
        <dbReference type="ARBA" id="ARBA00023136"/>
    </source>
</evidence>
<dbReference type="GO" id="GO:0016020">
    <property type="term" value="C:membrane"/>
    <property type="evidence" value="ECO:0007669"/>
    <property type="project" value="UniProtKB-SubCell"/>
</dbReference>
<feature type="transmembrane region" description="Helical" evidence="5">
    <location>
        <begin position="244"/>
        <end position="260"/>
    </location>
</feature>
<sequence length="527" mass="58756">MPSIKPLLYWLDANLLLILAGFLLIFIPLYPKLPLFDILPGYIVRVRLEDFLVALSLLVYLLQVFRRHAPFHSLLVIPIGIYLLIGFVSTASAVFITHTVPIQPIHYGKSLLHWLRRLEYFSLYFVFYAAVRSRNTARNLGLLLGLVTLLATLYGLGQKLYSWPVYSTMNREFAKGWRLVLTEHARVPSTFAGHYDFAAWLVLSLTLFASLLLFTPNKFIRTFGTISFVAGLGSLVMTASRASYLAYLAAVSVTVFLLALRKGLFWGLSRWLGLITVSVVMMLSFGELSDRLAHFFNFGRITAYIKSDLLKIKPRDDNYLNLTQDLALVYVPSDQPPVPAPSFLPPDVYEAIPEPFPADDPRATGGGKLRYDASGSAIVDKPRIYSDTAFAFGLSSAIRFDALWPRAIQRWLTNPLLGSGYATLTAEKIGIFTEAESTDNDYLRALGETGLLGFLSFYGIIFIALRYAWINRHKLTSPPVYALVAGIATGALGLLINATYIDVFEASKVAFTFWALMGLMVATIDHA</sequence>
<feature type="domain" description="O-antigen ligase-related" evidence="6">
    <location>
        <begin position="227"/>
        <end position="457"/>
    </location>
</feature>
<proteinExistence type="predicted"/>
<dbReference type="PANTHER" id="PTHR37422:SF13">
    <property type="entry name" value="LIPOPOLYSACCHARIDE BIOSYNTHESIS PROTEIN PA4999-RELATED"/>
    <property type="match status" value="1"/>
</dbReference>
<accession>A0A1G1VUT7</accession>
<dbReference type="PANTHER" id="PTHR37422">
    <property type="entry name" value="TEICHURONIC ACID BIOSYNTHESIS PROTEIN TUAE"/>
    <property type="match status" value="1"/>
</dbReference>
<feature type="transmembrane region" description="Helical" evidence="5">
    <location>
        <begin position="480"/>
        <end position="500"/>
    </location>
</feature>
<dbReference type="EMBL" id="MHCH01000003">
    <property type="protein sequence ID" value="OGY19159.1"/>
    <property type="molecule type" value="Genomic_DNA"/>
</dbReference>
<keyword evidence="4 5" id="KW-0472">Membrane</keyword>
<evidence type="ECO:0000256" key="3">
    <source>
        <dbReference type="ARBA" id="ARBA00022989"/>
    </source>
</evidence>
<keyword evidence="2 5" id="KW-0812">Transmembrane</keyword>
<dbReference type="Proteomes" id="UP000177324">
    <property type="component" value="Unassembled WGS sequence"/>
</dbReference>
<evidence type="ECO:0000256" key="2">
    <source>
        <dbReference type="ARBA" id="ARBA00022692"/>
    </source>
</evidence>
<dbReference type="InterPro" id="IPR007016">
    <property type="entry name" value="O-antigen_ligase-rel_domated"/>
</dbReference>
<dbReference type="InterPro" id="IPR051533">
    <property type="entry name" value="WaaL-like"/>
</dbReference>
<feature type="transmembrane region" description="Helical" evidence="5">
    <location>
        <begin position="140"/>
        <end position="157"/>
    </location>
</feature>
<feature type="transmembrane region" description="Helical" evidence="5">
    <location>
        <begin position="450"/>
        <end position="468"/>
    </location>
</feature>
<dbReference type="Pfam" id="PF04932">
    <property type="entry name" value="Wzy_C"/>
    <property type="match status" value="1"/>
</dbReference>
<keyword evidence="3 5" id="KW-1133">Transmembrane helix</keyword>
<organism evidence="7 8">
    <name type="scientific">Candidatus Chisholmbacteria bacterium RIFCSPHIGHO2_01_FULL_48_12</name>
    <dbReference type="NCBI Taxonomy" id="1797589"/>
    <lineage>
        <taxon>Bacteria</taxon>
        <taxon>Candidatus Chisholmiibacteriota</taxon>
    </lineage>
</organism>
<dbReference type="STRING" id="1797589.A2784_02915"/>
<feature type="transmembrane region" description="Helical" evidence="5">
    <location>
        <begin position="197"/>
        <end position="214"/>
    </location>
</feature>
<dbReference type="AlphaFoldDB" id="A0A1G1VUT7"/>
<feature type="transmembrane region" description="Helical" evidence="5">
    <location>
        <begin position="267"/>
        <end position="286"/>
    </location>
</feature>
<evidence type="ECO:0000256" key="1">
    <source>
        <dbReference type="ARBA" id="ARBA00004141"/>
    </source>
</evidence>
<name>A0A1G1VUT7_9BACT</name>
<feature type="transmembrane region" description="Helical" evidence="5">
    <location>
        <begin position="74"/>
        <end position="94"/>
    </location>
</feature>
<gene>
    <name evidence="7" type="ORF">A2784_02915</name>
</gene>
<reference evidence="7 8" key="1">
    <citation type="journal article" date="2016" name="Nat. Commun.">
        <title>Thousands of microbial genomes shed light on interconnected biogeochemical processes in an aquifer system.</title>
        <authorList>
            <person name="Anantharaman K."/>
            <person name="Brown C.T."/>
            <person name="Hug L.A."/>
            <person name="Sharon I."/>
            <person name="Castelle C.J."/>
            <person name="Probst A.J."/>
            <person name="Thomas B.C."/>
            <person name="Singh A."/>
            <person name="Wilkins M.J."/>
            <person name="Karaoz U."/>
            <person name="Brodie E.L."/>
            <person name="Williams K.H."/>
            <person name="Hubbard S.S."/>
            <person name="Banfield J.F."/>
        </authorList>
    </citation>
    <scope>NUCLEOTIDE SEQUENCE [LARGE SCALE GENOMIC DNA]</scope>
</reference>
<protein>
    <recommendedName>
        <fullName evidence="6">O-antigen ligase-related domain-containing protein</fullName>
    </recommendedName>
</protein>
<comment type="caution">
    <text evidence="7">The sequence shown here is derived from an EMBL/GenBank/DDBJ whole genome shotgun (WGS) entry which is preliminary data.</text>
</comment>
<evidence type="ECO:0000256" key="5">
    <source>
        <dbReference type="SAM" id="Phobius"/>
    </source>
</evidence>
<feature type="transmembrane region" description="Helical" evidence="5">
    <location>
        <begin position="7"/>
        <end position="30"/>
    </location>
</feature>
<comment type="subcellular location">
    <subcellularLocation>
        <location evidence="1">Membrane</location>
        <topology evidence="1">Multi-pass membrane protein</topology>
    </subcellularLocation>
</comment>
<evidence type="ECO:0000259" key="6">
    <source>
        <dbReference type="Pfam" id="PF04932"/>
    </source>
</evidence>
<evidence type="ECO:0000313" key="8">
    <source>
        <dbReference type="Proteomes" id="UP000177324"/>
    </source>
</evidence>
<evidence type="ECO:0000313" key="7">
    <source>
        <dbReference type="EMBL" id="OGY19159.1"/>
    </source>
</evidence>
<feature type="transmembrane region" description="Helical" evidence="5">
    <location>
        <begin position="219"/>
        <end position="238"/>
    </location>
</feature>